<keyword evidence="3" id="KW-0238">DNA-binding</keyword>
<organism evidence="6">
    <name type="scientific">Pseudomonas marincola</name>
    <dbReference type="NCBI Taxonomy" id="437900"/>
    <lineage>
        <taxon>Bacteria</taxon>
        <taxon>Pseudomonadati</taxon>
        <taxon>Pseudomonadota</taxon>
        <taxon>Gammaproteobacteria</taxon>
        <taxon>Pseudomonadales</taxon>
        <taxon>Pseudomonadaceae</taxon>
        <taxon>Pseudomonas</taxon>
    </lineage>
</organism>
<dbReference type="Pfam" id="PF00126">
    <property type="entry name" value="HTH_1"/>
    <property type="match status" value="1"/>
</dbReference>
<dbReference type="InterPro" id="IPR000847">
    <property type="entry name" value="LysR_HTH_N"/>
</dbReference>
<dbReference type="Pfam" id="PF03466">
    <property type="entry name" value="LysR_substrate"/>
    <property type="match status" value="1"/>
</dbReference>
<evidence type="ECO:0000256" key="2">
    <source>
        <dbReference type="ARBA" id="ARBA00023015"/>
    </source>
</evidence>
<comment type="similarity">
    <text evidence="1">Belongs to the LysR transcriptional regulatory family.</text>
</comment>
<dbReference type="InterPro" id="IPR036388">
    <property type="entry name" value="WH-like_DNA-bd_sf"/>
</dbReference>
<evidence type="ECO:0000313" key="6">
    <source>
        <dbReference type="EMBL" id="VEV95705.1"/>
    </source>
</evidence>
<keyword evidence="4" id="KW-0804">Transcription</keyword>
<sequence>MTVKARRVSASTLLHAVSPTMTAGWVENRMLSPRERLLRNLDWNLLYTFLVIVEESSITGAARKLALSQPSVSNALKRLEAHLGMRLIHRKKGMFSLTEQGLRVYEYVSSAGSIIDSMAEQFAGEADAVLGELHIQVASHVSCQSFDDTLVKFHQRYPKVLLTLSSQPSADIVNAVAHGQLHIGISNKKTAQTGLHFDLLGYEQMAFYCGARHPLYGKPDLTAADMRGQAYVSFESDQPGDGLSAVSAVRAELQFWGKLVAVSPNEEEVRRLILAGLGFGALTVEGAKPFVEQKILFQLPPYDDLPVNEVYLVTPENQLLTDVEQLFIAMLREASVAAVRERFFKS</sequence>
<feature type="domain" description="HTH lysR-type" evidence="5">
    <location>
        <begin position="41"/>
        <end position="98"/>
    </location>
</feature>
<dbReference type="PRINTS" id="PR00039">
    <property type="entry name" value="HTHLYSR"/>
</dbReference>
<keyword evidence="2" id="KW-0805">Transcription regulation</keyword>
<protein>
    <submittedName>
        <fullName evidence="6">LysR family transcriptional regulator</fullName>
    </submittedName>
</protein>
<dbReference type="GO" id="GO:0003700">
    <property type="term" value="F:DNA-binding transcription factor activity"/>
    <property type="evidence" value="ECO:0007669"/>
    <property type="project" value="InterPro"/>
</dbReference>
<proteinExistence type="inferred from homology"/>
<dbReference type="GO" id="GO:0000976">
    <property type="term" value="F:transcription cis-regulatory region binding"/>
    <property type="evidence" value="ECO:0007669"/>
    <property type="project" value="TreeGrafter"/>
</dbReference>
<reference evidence="6" key="1">
    <citation type="submission" date="2019-02" db="EMBL/GenBank/DDBJ databases">
        <authorList>
            <consortium name="Genoscope - CEA"/>
            <person name="William W."/>
        </authorList>
    </citation>
    <scope>NUCLEOTIDE SEQUENCE [LARGE SCALE GENOMIC DNA]</scope>
    <source>
        <strain evidence="6">YSy11</strain>
    </source>
</reference>
<dbReference type="InterPro" id="IPR005119">
    <property type="entry name" value="LysR_subst-bd"/>
</dbReference>
<dbReference type="PANTHER" id="PTHR30126:SF99">
    <property type="entry name" value="TRANSCRIPTIONAL REGULATOR LYSR FAMILY"/>
    <property type="match status" value="1"/>
</dbReference>
<evidence type="ECO:0000256" key="4">
    <source>
        <dbReference type="ARBA" id="ARBA00023163"/>
    </source>
</evidence>
<dbReference type="SUPFAM" id="SSF46785">
    <property type="entry name" value="Winged helix' DNA-binding domain"/>
    <property type="match status" value="1"/>
</dbReference>
<evidence type="ECO:0000256" key="1">
    <source>
        <dbReference type="ARBA" id="ARBA00009437"/>
    </source>
</evidence>
<dbReference type="CDD" id="cd05466">
    <property type="entry name" value="PBP2_LTTR_substrate"/>
    <property type="match status" value="1"/>
</dbReference>
<accession>A0A653DZA7</accession>
<dbReference type="InterPro" id="IPR036390">
    <property type="entry name" value="WH_DNA-bd_sf"/>
</dbReference>
<dbReference type="Gene3D" id="1.10.10.10">
    <property type="entry name" value="Winged helix-like DNA-binding domain superfamily/Winged helix DNA-binding domain"/>
    <property type="match status" value="1"/>
</dbReference>
<evidence type="ECO:0000259" key="5">
    <source>
        <dbReference type="PROSITE" id="PS50931"/>
    </source>
</evidence>
<dbReference type="Gene3D" id="3.40.190.290">
    <property type="match status" value="1"/>
</dbReference>
<gene>
    <name evidence="6" type="ORF">PMYSY11_0658</name>
</gene>
<dbReference type="EMBL" id="LR215729">
    <property type="protein sequence ID" value="VEV95705.1"/>
    <property type="molecule type" value="Genomic_DNA"/>
</dbReference>
<evidence type="ECO:0000256" key="3">
    <source>
        <dbReference type="ARBA" id="ARBA00023125"/>
    </source>
</evidence>
<name>A0A653DZA7_9PSED</name>
<dbReference type="SUPFAM" id="SSF53850">
    <property type="entry name" value="Periplasmic binding protein-like II"/>
    <property type="match status" value="1"/>
</dbReference>
<dbReference type="PANTHER" id="PTHR30126">
    <property type="entry name" value="HTH-TYPE TRANSCRIPTIONAL REGULATOR"/>
    <property type="match status" value="1"/>
</dbReference>
<dbReference type="PROSITE" id="PS50931">
    <property type="entry name" value="HTH_LYSR"/>
    <property type="match status" value="1"/>
</dbReference>
<dbReference type="AlphaFoldDB" id="A0A653DZA7"/>